<proteinExistence type="predicted"/>
<feature type="modified residue" description="4-aspartylphosphate" evidence="10">
    <location>
        <position position="1763"/>
    </location>
</feature>
<keyword evidence="4 10" id="KW-0597">Phosphoprotein</keyword>
<evidence type="ECO:0000259" key="15">
    <source>
        <dbReference type="PROSITE" id="PS50894"/>
    </source>
</evidence>
<dbReference type="PANTHER" id="PTHR43395">
    <property type="entry name" value="SENSOR HISTIDINE KINASE CHEA"/>
    <property type="match status" value="1"/>
</dbReference>
<evidence type="ECO:0000256" key="2">
    <source>
        <dbReference type="ARBA" id="ARBA00012438"/>
    </source>
</evidence>
<evidence type="ECO:0000313" key="16">
    <source>
        <dbReference type="EMBL" id="QQD18512.1"/>
    </source>
</evidence>
<dbReference type="PROSITE" id="PS50851">
    <property type="entry name" value="CHEW"/>
    <property type="match status" value="1"/>
</dbReference>
<feature type="domain" description="CheW-like" evidence="14">
    <location>
        <begin position="1555"/>
        <end position="1693"/>
    </location>
</feature>
<dbReference type="FunFam" id="3.30.565.10:FF:000016">
    <property type="entry name" value="Chemotaxis protein CheA, putative"/>
    <property type="match status" value="1"/>
</dbReference>
<comment type="function">
    <text evidence="8">Involved in the transmission of sensory signals from the chemoreceptors to the flagellar motors. CheA is autophosphorylated; it can transfer its phosphate group to either CheB or CheY.</text>
</comment>
<dbReference type="Gene3D" id="3.40.50.2300">
    <property type="match status" value="1"/>
</dbReference>
<dbReference type="Pfam" id="PF02518">
    <property type="entry name" value="HATPase_c"/>
    <property type="match status" value="1"/>
</dbReference>
<dbReference type="SMART" id="SM00448">
    <property type="entry name" value="REC"/>
    <property type="match status" value="1"/>
</dbReference>
<feature type="compositionally biased region" description="Basic and acidic residues" evidence="11">
    <location>
        <begin position="571"/>
        <end position="583"/>
    </location>
</feature>
<dbReference type="InterPro" id="IPR004105">
    <property type="entry name" value="CheA-like_dim"/>
</dbReference>
<dbReference type="Pfam" id="PF00072">
    <property type="entry name" value="Response_reg"/>
    <property type="match status" value="1"/>
</dbReference>
<dbReference type="InterPro" id="IPR005467">
    <property type="entry name" value="His_kinase_dom"/>
</dbReference>
<dbReference type="InterPro" id="IPR011006">
    <property type="entry name" value="CheY-like_superfamily"/>
</dbReference>
<protein>
    <recommendedName>
        <fullName evidence="3">Chemotaxis protein CheA</fullName>
        <ecNumber evidence="2">2.7.13.3</ecNumber>
    </recommendedName>
</protein>
<evidence type="ECO:0000256" key="7">
    <source>
        <dbReference type="ARBA" id="ARBA00023012"/>
    </source>
</evidence>
<keyword evidence="5" id="KW-0808">Transferase</keyword>
<dbReference type="SMART" id="SM00260">
    <property type="entry name" value="CheW"/>
    <property type="match status" value="1"/>
</dbReference>
<evidence type="ECO:0000256" key="4">
    <source>
        <dbReference type="ARBA" id="ARBA00022553"/>
    </source>
</evidence>
<dbReference type="SUPFAM" id="SSF50341">
    <property type="entry name" value="CheW-like"/>
    <property type="match status" value="1"/>
</dbReference>
<dbReference type="InterPro" id="IPR003594">
    <property type="entry name" value="HATPase_dom"/>
</dbReference>
<dbReference type="PROSITE" id="PS50894">
    <property type="entry name" value="HPT"/>
    <property type="match status" value="3"/>
</dbReference>
<feature type="compositionally biased region" description="Polar residues" evidence="11">
    <location>
        <begin position="1022"/>
        <end position="1032"/>
    </location>
</feature>
<dbReference type="EC" id="2.7.13.3" evidence="2"/>
<dbReference type="GO" id="GO:0000155">
    <property type="term" value="F:phosphorelay sensor kinase activity"/>
    <property type="evidence" value="ECO:0007669"/>
    <property type="project" value="InterPro"/>
</dbReference>
<evidence type="ECO:0000256" key="6">
    <source>
        <dbReference type="ARBA" id="ARBA00022777"/>
    </source>
</evidence>
<evidence type="ECO:0000256" key="3">
    <source>
        <dbReference type="ARBA" id="ARBA00021495"/>
    </source>
</evidence>
<feature type="domain" description="Response regulatory" evidence="13">
    <location>
        <begin position="1712"/>
        <end position="1830"/>
    </location>
</feature>
<dbReference type="KEGG" id="snan:I6N98_01155"/>
<dbReference type="Gene3D" id="1.20.120.160">
    <property type="entry name" value="HPT domain"/>
    <property type="match status" value="3"/>
</dbReference>
<dbReference type="InterPro" id="IPR051315">
    <property type="entry name" value="Bact_Chemotaxis_CheA"/>
</dbReference>
<dbReference type="SMART" id="SM00073">
    <property type="entry name" value="HPT"/>
    <property type="match status" value="3"/>
</dbReference>
<dbReference type="GO" id="GO:0005737">
    <property type="term" value="C:cytoplasm"/>
    <property type="evidence" value="ECO:0007669"/>
    <property type="project" value="InterPro"/>
</dbReference>
<dbReference type="InterPro" id="IPR004358">
    <property type="entry name" value="Sig_transdc_His_kin-like_C"/>
</dbReference>
<gene>
    <name evidence="16" type="ORF">I6N98_01155</name>
</gene>
<comment type="catalytic activity">
    <reaction evidence="1">
        <text>ATP + protein L-histidine = ADP + protein N-phospho-L-histidine.</text>
        <dbReference type="EC" id="2.7.13.3"/>
    </reaction>
</comment>
<dbReference type="InterPro" id="IPR008207">
    <property type="entry name" value="Sig_transdc_His_kin_Hpt_dom"/>
</dbReference>
<accession>A0A7T4R1D5</accession>
<feature type="compositionally biased region" description="Polar residues" evidence="11">
    <location>
        <begin position="561"/>
        <end position="570"/>
    </location>
</feature>
<evidence type="ECO:0000259" key="12">
    <source>
        <dbReference type="PROSITE" id="PS50109"/>
    </source>
</evidence>
<feature type="region of interest" description="Disordered" evidence="11">
    <location>
        <begin position="558"/>
        <end position="583"/>
    </location>
</feature>
<feature type="domain" description="HPt" evidence="15">
    <location>
        <begin position="585"/>
        <end position="703"/>
    </location>
</feature>
<name>A0A7T4R1D5_9GAMM</name>
<reference evidence="16 17" key="1">
    <citation type="submission" date="2020-12" db="EMBL/GenBank/DDBJ databases">
        <authorList>
            <person name="Shan Y."/>
        </authorList>
    </citation>
    <scope>NUCLEOTIDE SEQUENCE [LARGE SCALE GENOMIC DNA]</scope>
    <source>
        <strain evidence="17">csc3.9</strain>
    </source>
</reference>
<dbReference type="InterPro" id="IPR036890">
    <property type="entry name" value="HATPase_C_sf"/>
</dbReference>
<dbReference type="InterPro" id="IPR036641">
    <property type="entry name" value="HPT_dom_sf"/>
</dbReference>
<dbReference type="Pfam" id="PF01627">
    <property type="entry name" value="Hpt"/>
    <property type="match status" value="3"/>
</dbReference>
<dbReference type="PROSITE" id="PS50109">
    <property type="entry name" value="HIS_KIN"/>
    <property type="match status" value="1"/>
</dbReference>
<evidence type="ECO:0000256" key="9">
    <source>
        <dbReference type="PROSITE-ProRule" id="PRU00110"/>
    </source>
</evidence>
<evidence type="ECO:0000313" key="17">
    <source>
        <dbReference type="Proteomes" id="UP000596063"/>
    </source>
</evidence>
<feature type="domain" description="HPt" evidence="15">
    <location>
        <begin position="725"/>
        <end position="830"/>
    </location>
</feature>
<dbReference type="InterPro" id="IPR058661">
    <property type="entry name" value="FimL_2nd"/>
</dbReference>
<feature type="modified residue" description="Phosphohistidine" evidence="9">
    <location>
        <position position="1093"/>
    </location>
</feature>
<dbReference type="SUPFAM" id="SSF55874">
    <property type="entry name" value="ATPase domain of HSP90 chaperone/DNA topoisomerase II/histidine kinase"/>
    <property type="match status" value="1"/>
</dbReference>
<dbReference type="SUPFAM" id="SSF47226">
    <property type="entry name" value="Histidine-containing phosphotransfer domain, HPT domain"/>
    <property type="match status" value="4"/>
</dbReference>
<dbReference type="Pfam" id="PF26379">
    <property type="entry name" value="FimL_2nd"/>
    <property type="match status" value="1"/>
</dbReference>
<keyword evidence="17" id="KW-1185">Reference proteome</keyword>
<dbReference type="SUPFAM" id="SSF52172">
    <property type="entry name" value="CheY-like"/>
    <property type="match status" value="1"/>
</dbReference>
<sequence>MTQQRDFLALEWLLGEIEVSLQHCVPVIETHLAGAATAEDDALGEVQSALHQVAGSLQMVEFSGDALLAKEMERAVADIANGSLSGQAAAAALTAVRQLAQTLPAYLRQRLQGRCELPVSLMLLINDLRAARGQVLLSSTVLFSPLTQVAPASPVGPSLDSGTVAELTSKLRQMYQIALSSYLEGKDPQRSLEYLSKVCARAGKLCAGQVSQNMWLAGAALLEALGQGEFGGGYQAGEAVVSLLRRLDRELRQLGDKQRAATASTSLLRDLLFYVACSRSGSELVKGVKARHQLADNLLEADAQRSRLAEPAAQAVVEELDDLARQLIAGAASAELRMRCLDLGDALAVLGEVPSLLTLQAVGEVLSGDVSDIQRQSAADTLNRLAQTLRDSSQREEALAPVAVDPVVGEEERRQQYRQARRALIGQSRGVLADTQDAIMSYVAEGWRSRELEDLPARLQELSSALRTAAMPEPARIIERCAAYIGEQLIAAGNTPDWPTLDALADALTSVDYYLERNVVADTEQDSALLRTAADYVERLGYPVPGRRASADIITLPTAAATETPSNEAAQDSRAEQQKDVSKEPAVLDPEVLEIFVEEAREVVDTLNAALPTLMQLPPEDAVLADVRRAFHTLKGSGRMAGAEQCGELAWSVENMLNKVVEGRFVLDLPRCQVVEQVTAILPELINGLEQHRELAATRLQPYIAAATALAEQQDPALDARFTDSASQGEELIAVFIAEADVHLAEIDAYLSSVYSYPALLSDELQRSLHTLKGASRMAEVWAVASIIAPLEGLVKELRSMRVAADENLIALIADVAEETRRLTDQLKTRTAAELETPEALVNRVNTTAAAMIDAAEQAQAQRQHGQIPAGVLNAFLATFGDHIQNLMDQLAQPEQFDGQLLADYTAIMGQFATRAEEIGSESTAEMAQALQVLFSHTKAPIDQQFVGLVNKALDQLMDDLNQLAAEQSAEENSGLLDMLREYESAAEGYGSAPGPEARDSAAEEDIPVPEATFAEPDPEPASNTEPVSETETPAEDSAPAAQHDHEEIDPEILEIFLEEAHDLLENLDSALHAWSEQPDNLQHIDDIQRYLHTLKGGARLSGLPALGDQSHDFETMLANGAATGTDSHALLADAQRRQDRLVAAVDAVAKGEMPSNAETSDGDDAPATAEATSPIEDDLAATPGSTTASADNDAPPAVVGAASDATKALERSDAEGVLMAAQLSRGPQEMIKVPAQLLEQLINLAGETSIARSRVEEQVVDMHFSLDEMDMTISRLQDQVRRIDLETEAQIVHRQEQIESEGAEGFDALEFDRYSQLQQLSRSLLESASDLIDLRATVVDKSRDMETLLMQQSRVNTELQEGLMRSQMVHFARMVPRLRRGVRQVSGELGKRVEFRVYNADGEMDRRVLERILPALEHMLRNAIDHGIESESQRREAGKPEVGEIAMRFERQGGDVVIQIWDDGGGVDLDAVRRKAESLGLITQDAELTDRQLLEYIFHAGFTTSDSISQISGRGVGMDVVRSEIKQLGGSVDINSQRGQGTRFEIRLPFTVSVNRALMVSVGGEVYAVPLNNIEGIVRVSPYELEEYYQEDGPDFEYAGQQYQIQYMGQLLGFAHPHLESSTEQRPVLLVRNADQPTAVQVDGLMGSREVVVKSLGPQFAAVPGLSGATVLGDGSVVIIVDMLASLRASSARQLASGEQDFALEDSGEKRVMVVDDSVTVRKVTSRLLQRQRMEVLLARDGMDAVTQLQDMELLPDVILLDIEMPRMDGFEVAGRLRSNPRLQNIPIIMISSRTGSKHRRRAEGLGIDAFLGKPYQEMQLLKTIDDVLATVEV</sequence>
<keyword evidence="7" id="KW-0902">Two-component regulatory system</keyword>
<dbReference type="Pfam" id="PF01584">
    <property type="entry name" value="CheW"/>
    <property type="match status" value="1"/>
</dbReference>
<dbReference type="PANTHER" id="PTHR43395:SF8">
    <property type="entry name" value="HISTIDINE KINASE"/>
    <property type="match status" value="1"/>
</dbReference>
<keyword evidence="6" id="KW-0418">Kinase</keyword>
<dbReference type="InterPro" id="IPR036061">
    <property type="entry name" value="CheW-like_dom_sf"/>
</dbReference>
<dbReference type="GO" id="GO:0006935">
    <property type="term" value="P:chemotaxis"/>
    <property type="evidence" value="ECO:0007669"/>
    <property type="project" value="InterPro"/>
</dbReference>
<feature type="modified residue" description="Phosphohistidine" evidence="9">
    <location>
        <position position="632"/>
    </location>
</feature>
<evidence type="ECO:0000256" key="1">
    <source>
        <dbReference type="ARBA" id="ARBA00000085"/>
    </source>
</evidence>
<evidence type="ECO:0000259" key="14">
    <source>
        <dbReference type="PROSITE" id="PS50851"/>
    </source>
</evidence>
<dbReference type="EMBL" id="CP066167">
    <property type="protein sequence ID" value="QQD18512.1"/>
    <property type="molecule type" value="Genomic_DNA"/>
</dbReference>
<dbReference type="Proteomes" id="UP000596063">
    <property type="component" value="Chromosome"/>
</dbReference>
<feature type="domain" description="HPt" evidence="15">
    <location>
        <begin position="1046"/>
        <end position="1149"/>
    </location>
</feature>
<dbReference type="InterPro" id="IPR002545">
    <property type="entry name" value="CheW-lke_dom"/>
</dbReference>
<feature type="domain" description="Histidine kinase" evidence="12">
    <location>
        <begin position="1417"/>
        <end position="1553"/>
    </location>
</feature>
<dbReference type="PROSITE" id="PS50110">
    <property type="entry name" value="RESPONSE_REGULATORY"/>
    <property type="match status" value="1"/>
</dbReference>
<dbReference type="Gene3D" id="2.30.30.40">
    <property type="entry name" value="SH3 Domains"/>
    <property type="match status" value="1"/>
</dbReference>
<feature type="modified residue" description="Phosphohistidine" evidence="9">
    <location>
        <position position="770"/>
    </location>
</feature>
<evidence type="ECO:0000256" key="10">
    <source>
        <dbReference type="PROSITE-ProRule" id="PRU00169"/>
    </source>
</evidence>
<evidence type="ECO:0000259" key="13">
    <source>
        <dbReference type="PROSITE" id="PS50110"/>
    </source>
</evidence>
<organism evidence="16 17">
    <name type="scientific">Spongiibacter nanhainus</name>
    <dbReference type="NCBI Taxonomy" id="2794344"/>
    <lineage>
        <taxon>Bacteria</taxon>
        <taxon>Pseudomonadati</taxon>
        <taxon>Pseudomonadota</taxon>
        <taxon>Gammaproteobacteria</taxon>
        <taxon>Cellvibrionales</taxon>
        <taxon>Spongiibacteraceae</taxon>
        <taxon>Spongiibacter</taxon>
    </lineage>
</organism>
<feature type="region of interest" description="Disordered" evidence="11">
    <location>
        <begin position="1151"/>
        <end position="1198"/>
    </location>
</feature>
<dbReference type="SMART" id="SM01231">
    <property type="entry name" value="H-kinase_dim"/>
    <property type="match status" value="1"/>
</dbReference>
<evidence type="ECO:0000256" key="5">
    <source>
        <dbReference type="ARBA" id="ARBA00022679"/>
    </source>
</evidence>
<dbReference type="PRINTS" id="PR00344">
    <property type="entry name" value="BCTRLSENSOR"/>
</dbReference>
<dbReference type="RefSeq" id="WP_198570003.1">
    <property type="nucleotide sequence ID" value="NZ_CP066167.1"/>
</dbReference>
<evidence type="ECO:0000256" key="11">
    <source>
        <dbReference type="SAM" id="MobiDB-lite"/>
    </source>
</evidence>
<dbReference type="Gene3D" id="3.30.565.10">
    <property type="entry name" value="Histidine kinase-like ATPase, C-terminal domain"/>
    <property type="match status" value="1"/>
</dbReference>
<evidence type="ECO:0000256" key="8">
    <source>
        <dbReference type="ARBA" id="ARBA00035100"/>
    </source>
</evidence>
<dbReference type="CDD" id="cd00088">
    <property type="entry name" value="HPT"/>
    <property type="match status" value="3"/>
</dbReference>
<dbReference type="InterPro" id="IPR001789">
    <property type="entry name" value="Sig_transdc_resp-reg_receiver"/>
</dbReference>
<feature type="region of interest" description="Disordered" evidence="11">
    <location>
        <begin position="1011"/>
        <end position="1045"/>
    </location>
</feature>
<dbReference type="SMART" id="SM00387">
    <property type="entry name" value="HATPase_c"/>
    <property type="match status" value="1"/>
</dbReference>